<organism evidence="2 3">
    <name type="scientific">Puccinia graminis f. sp. tritici</name>
    <dbReference type="NCBI Taxonomy" id="56615"/>
    <lineage>
        <taxon>Eukaryota</taxon>
        <taxon>Fungi</taxon>
        <taxon>Dikarya</taxon>
        <taxon>Basidiomycota</taxon>
        <taxon>Pucciniomycotina</taxon>
        <taxon>Pucciniomycetes</taxon>
        <taxon>Pucciniales</taxon>
        <taxon>Pucciniaceae</taxon>
        <taxon>Puccinia</taxon>
    </lineage>
</organism>
<dbReference type="EMBL" id="VDEP01000074">
    <property type="protein sequence ID" value="KAA1132964.1"/>
    <property type="molecule type" value="Genomic_DNA"/>
</dbReference>
<name>A0A5B0S8Y7_PUCGR</name>
<accession>A0A5B0S8Y7</accession>
<gene>
    <name evidence="2" type="ORF">PGTUg99_012817</name>
</gene>
<comment type="caution">
    <text evidence="2">The sequence shown here is derived from an EMBL/GenBank/DDBJ whole genome shotgun (WGS) entry which is preliminary data.</text>
</comment>
<dbReference type="AlphaFoldDB" id="A0A5B0S8Y7"/>
<sequence>MKRSCGRSRERGVAADLSVLCTPFRSEVTRYGQPNPYQLPPPPNPSADSAFFWRLPSDFRCDWSDRFISLLTAESSTVIGQDRLTVGRSTSRAVVFESIQATLDRRSIGNELKPVPFQAKGSSSNRLAKKESRNLFSSSSTSDRLGTPQQESISD</sequence>
<protein>
    <submittedName>
        <fullName evidence="2">Uncharacterized protein</fullName>
    </submittedName>
</protein>
<feature type="compositionally biased region" description="Polar residues" evidence="1">
    <location>
        <begin position="134"/>
        <end position="155"/>
    </location>
</feature>
<evidence type="ECO:0000256" key="1">
    <source>
        <dbReference type="SAM" id="MobiDB-lite"/>
    </source>
</evidence>
<proteinExistence type="predicted"/>
<reference evidence="2 3" key="1">
    <citation type="submission" date="2019-05" db="EMBL/GenBank/DDBJ databases">
        <title>Emergence of the Ug99 lineage of the wheat stem rust pathogen through somatic hybridization.</title>
        <authorList>
            <person name="Li F."/>
            <person name="Upadhyaya N.M."/>
            <person name="Sperschneider J."/>
            <person name="Matny O."/>
            <person name="Nguyen-Phuc H."/>
            <person name="Mago R."/>
            <person name="Raley C."/>
            <person name="Miller M.E."/>
            <person name="Silverstein K.A.T."/>
            <person name="Henningsen E."/>
            <person name="Hirsch C.D."/>
            <person name="Visser B."/>
            <person name="Pretorius Z.A."/>
            <person name="Steffenson B.J."/>
            <person name="Schwessinger B."/>
            <person name="Dodds P.N."/>
            <person name="Figueroa M."/>
        </authorList>
    </citation>
    <scope>NUCLEOTIDE SEQUENCE [LARGE SCALE GENOMIC DNA]</scope>
    <source>
        <strain evidence="2 3">Ug99</strain>
    </source>
</reference>
<dbReference type="Proteomes" id="UP000325313">
    <property type="component" value="Unassembled WGS sequence"/>
</dbReference>
<feature type="region of interest" description="Disordered" evidence="1">
    <location>
        <begin position="114"/>
        <end position="155"/>
    </location>
</feature>
<evidence type="ECO:0000313" key="2">
    <source>
        <dbReference type="EMBL" id="KAA1132964.1"/>
    </source>
</evidence>
<evidence type="ECO:0000313" key="3">
    <source>
        <dbReference type="Proteomes" id="UP000325313"/>
    </source>
</evidence>